<dbReference type="KEGG" id="vg:19831537"/>
<dbReference type="RefSeq" id="YP_009047112.1">
    <property type="nucleotide sequence ID" value="NC_024474.1"/>
</dbReference>
<name>X5M4X2_9ADEN</name>
<reference evidence="1 2" key="2">
    <citation type="journal article" date="2010" name="J. Virol. Methods">
        <title>Classification of fowl adenoviruses by use of phylogenetic analysis and high-resolution melting-curve analysis of the hexon L1 gene region.</title>
        <authorList>
            <person name="Marek A."/>
            <person name="Gunes A."/>
            <person name="Schulz E."/>
            <person name="Hess M."/>
        </authorList>
    </citation>
    <scope>NUCLEOTIDE SEQUENCE [LARGE SCALE GENOMIC DNA]</scope>
    <source>
        <strain evidence="1 2">IDA4</strain>
    </source>
</reference>
<reference evidence="1 2" key="1">
    <citation type="journal article" date="1998" name="Avian Pathol.">
        <title>Growth analysis of adenoviruses isolated from pigeons in chicken cells and serological characterization of the isolates.</title>
        <authorList>
            <person name="Hess M."/>
            <person name="Prusas C."/>
            <person name="Monreal G."/>
        </authorList>
    </citation>
    <scope>NUCLEOTIDE SEQUENCE [LARGE SCALE GENOMIC DNA]</scope>
    <source>
        <strain evidence="1 2">IDA4</strain>
    </source>
</reference>
<dbReference type="GeneID" id="19831537"/>
<accession>X5M4X2</accession>
<proteinExistence type="predicted"/>
<gene>
    <name evidence="1" type="primary">ORF22</name>
</gene>
<dbReference type="EMBL" id="FN824512">
    <property type="protein sequence ID" value="CDO33913.1"/>
    <property type="molecule type" value="Genomic_DNA"/>
</dbReference>
<organism evidence="1 2">
    <name type="scientific">Pigeon adenovirus 1</name>
    <dbReference type="NCBI Taxonomy" id="764030"/>
    <lineage>
        <taxon>Viruses</taxon>
        <taxon>Varidnaviria</taxon>
        <taxon>Bamfordvirae</taxon>
        <taxon>Preplasmiviricota</taxon>
        <taxon>Polisuviricotina</taxon>
        <taxon>Pharingeaviricetes</taxon>
        <taxon>Rowavirales</taxon>
        <taxon>Adenoviridae</taxon>
        <taxon>Aviadenovirus</taxon>
        <taxon>Aviadenovirus columbae</taxon>
        <taxon>Pigeon aviadenovirus A</taxon>
    </lineage>
</organism>
<sequence length="196" mass="21943">MAAARRGRGGPEEGGALDAVIEMILAADEEEEEEELELHPVQLLCLEQCHVECFPCLCHTFALLDAGMSMYHAPAPEFRETLWGLLQGNPSLPGLYFVAYWAAPQFDGVHTTLMPVRANLVRGVLYNVVPHETPRFVSAIAALASGGALPCQYLRKVYALTFQHLLLYTDLWCKDVADAYLEWHKTESDVCEMYKR</sequence>
<dbReference type="OrthoDB" id="14512at10239"/>
<protein>
    <submittedName>
        <fullName evidence="1">Protein ORF22</fullName>
    </submittedName>
</protein>
<keyword evidence="2" id="KW-1185">Reference proteome</keyword>
<evidence type="ECO:0000313" key="1">
    <source>
        <dbReference type="EMBL" id="CDO33913.1"/>
    </source>
</evidence>
<dbReference type="Proteomes" id="UP000098205">
    <property type="component" value="Segment"/>
</dbReference>
<reference evidence="1 2" key="3">
    <citation type="journal article" date="2014" name="Virology">
        <title>Complete genome sequences of pigeon adenovirus 1 and duck adenovirus 2 extend the number of species within the genus Aviadenovirus.</title>
        <authorList>
            <person name="Marek A."/>
            <person name="Kajan G.L."/>
            <person name="Kosiol C."/>
            <person name="Harrach B."/>
            <person name="Schlotterer C."/>
            <person name="Hess M."/>
        </authorList>
    </citation>
    <scope>NUCLEOTIDE SEQUENCE [LARGE SCALE GENOMIC DNA]</scope>
    <source>
        <strain evidence="1 2">IDA4</strain>
    </source>
</reference>
<evidence type="ECO:0000313" key="2">
    <source>
        <dbReference type="Proteomes" id="UP000098205"/>
    </source>
</evidence>